<keyword evidence="1" id="KW-0863">Zinc-finger</keyword>
<organism evidence="3 4">
    <name type="scientific">Aphis gossypii</name>
    <name type="common">Cotton aphid</name>
    <dbReference type="NCBI Taxonomy" id="80765"/>
    <lineage>
        <taxon>Eukaryota</taxon>
        <taxon>Metazoa</taxon>
        <taxon>Ecdysozoa</taxon>
        <taxon>Arthropoda</taxon>
        <taxon>Hexapoda</taxon>
        <taxon>Insecta</taxon>
        <taxon>Pterygota</taxon>
        <taxon>Neoptera</taxon>
        <taxon>Paraneoptera</taxon>
        <taxon>Hemiptera</taxon>
        <taxon>Sternorrhyncha</taxon>
        <taxon>Aphidomorpha</taxon>
        <taxon>Aphidoidea</taxon>
        <taxon>Aphididae</taxon>
        <taxon>Aphidini</taxon>
        <taxon>Aphis</taxon>
        <taxon>Aphis</taxon>
    </lineage>
</organism>
<dbReference type="InterPro" id="IPR013087">
    <property type="entry name" value="Znf_C2H2_type"/>
</dbReference>
<dbReference type="Gene3D" id="3.30.160.60">
    <property type="entry name" value="Classic Zinc Finger"/>
    <property type="match status" value="1"/>
</dbReference>
<evidence type="ECO:0000259" key="2">
    <source>
        <dbReference type="PROSITE" id="PS50157"/>
    </source>
</evidence>
<keyword evidence="1" id="KW-0479">Metal-binding</keyword>
<dbReference type="PANTHER" id="PTHR35385:SF2">
    <property type="entry name" value="PROTEIN B, PUTATIVE-RELATED"/>
    <property type="match status" value="1"/>
</dbReference>
<dbReference type="PROSITE" id="PS50157">
    <property type="entry name" value="ZINC_FINGER_C2H2_2"/>
    <property type="match status" value="1"/>
</dbReference>
<dbReference type="SUPFAM" id="SSF57667">
    <property type="entry name" value="beta-beta-alpha zinc fingers"/>
    <property type="match status" value="1"/>
</dbReference>
<evidence type="ECO:0000313" key="3">
    <source>
        <dbReference type="EMBL" id="CAH1721094.1"/>
    </source>
</evidence>
<dbReference type="EMBL" id="OU899035">
    <property type="protein sequence ID" value="CAH1721094.1"/>
    <property type="molecule type" value="Genomic_DNA"/>
</dbReference>
<feature type="domain" description="C2H2-type" evidence="2">
    <location>
        <begin position="29"/>
        <end position="57"/>
    </location>
</feature>
<dbReference type="PROSITE" id="PS00028">
    <property type="entry name" value="ZINC_FINGER_C2H2_1"/>
    <property type="match status" value="1"/>
</dbReference>
<reference evidence="3" key="1">
    <citation type="submission" date="2022-02" db="EMBL/GenBank/DDBJ databases">
        <authorList>
            <person name="King R."/>
        </authorList>
    </citation>
    <scope>NUCLEOTIDE SEQUENCE</scope>
</reference>
<dbReference type="Proteomes" id="UP001154329">
    <property type="component" value="Chromosome 2"/>
</dbReference>
<accession>A0A9P0IYC6</accession>
<dbReference type="InterPro" id="IPR036236">
    <property type="entry name" value="Znf_C2H2_sf"/>
</dbReference>
<protein>
    <recommendedName>
        <fullName evidence="2">C2H2-type domain-containing protein</fullName>
    </recommendedName>
</protein>
<dbReference type="GO" id="GO:0008270">
    <property type="term" value="F:zinc ion binding"/>
    <property type="evidence" value="ECO:0007669"/>
    <property type="project" value="UniProtKB-KW"/>
</dbReference>
<name>A0A9P0IYC6_APHGO</name>
<dbReference type="PANTHER" id="PTHR35385">
    <property type="entry name" value="PROTEIN B, PUTATIVE-RELATED-RELATED"/>
    <property type="match status" value="1"/>
</dbReference>
<keyword evidence="4" id="KW-1185">Reference proteome</keyword>
<evidence type="ECO:0000256" key="1">
    <source>
        <dbReference type="PROSITE-ProRule" id="PRU00042"/>
    </source>
</evidence>
<dbReference type="AlphaFoldDB" id="A0A9P0IYC6"/>
<proteinExistence type="predicted"/>
<evidence type="ECO:0000313" key="4">
    <source>
        <dbReference type="Proteomes" id="UP001154329"/>
    </source>
</evidence>
<sequence>MYKYKHTLKRHLEGKHGIVDDSVSQKKNVKCELCEKDFGQRKDMLRHIRTIHNNKESEHFNNEVKTTIPNKNTITQSFHNNEYLQSILPDGYKYHVDETKFLENGQFIVRFEEYNFKYDEISSWILQFNQKSKTTYLVTNVRKSELPSVLLKKRYSCHHNTRPKKMQHPVLNILIVNLLFAYKLLKMKQKSRYMTC</sequence>
<dbReference type="SMART" id="SM00355">
    <property type="entry name" value="ZnF_C2H2"/>
    <property type="match status" value="1"/>
</dbReference>
<gene>
    <name evidence="3" type="ORF">APHIGO_LOCUS4252</name>
</gene>
<reference evidence="3" key="2">
    <citation type="submission" date="2022-10" db="EMBL/GenBank/DDBJ databases">
        <authorList>
            <consortium name="ENA_rothamsted_submissions"/>
            <consortium name="culmorum"/>
            <person name="King R."/>
        </authorList>
    </citation>
    <scope>NUCLEOTIDE SEQUENCE</scope>
</reference>
<keyword evidence="1" id="KW-0862">Zinc</keyword>